<comment type="caution">
    <text evidence="3">The sequence shown here is derived from an EMBL/GenBank/DDBJ whole genome shotgun (WGS) entry which is preliminary data.</text>
</comment>
<evidence type="ECO:0000259" key="2">
    <source>
        <dbReference type="Pfam" id="PF01926"/>
    </source>
</evidence>
<dbReference type="CDD" id="cd00882">
    <property type="entry name" value="Ras_like_GTPase"/>
    <property type="match status" value="1"/>
</dbReference>
<keyword evidence="1" id="KW-0175">Coiled coil</keyword>
<dbReference type="SUPFAM" id="SSF52540">
    <property type="entry name" value="P-loop containing nucleoside triphosphate hydrolases"/>
    <property type="match status" value="1"/>
</dbReference>
<evidence type="ECO:0000313" key="3">
    <source>
        <dbReference type="EMBL" id="KAF9788713.1"/>
    </source>
</evidence>
<dbReference type="GO" id="GO:0016787">
    <property type="term" value="F:hydrolase activity"/>
    <property type="evidence" value="ECO:0007669"/>
    <property type="project" value="UniProtKB-KW"/>
</dbReference>
<feature type="coiled-coil region" evidence="1">
    <location>
        <begin position="199"/>
        <end position="259"/>
    </location>
</feature>
<evidence type="ECO:0000256" key="1">
    <source>
        <dbReference type="SAM" id="Coils"/>
    </source>
</evidence>
<sequence length="312" mass="35307">MGATGSGKTSFINLLSNSNLNVGKGLRSCTNTVQVADAFNLAGRRVVLIDTPGFDDTSLSDVDVLNMIAAFLENSYEGGRKLAGVLYFHRISDPKMTGISRRNFGMFRKLCGDNALQNVVIVTNMWGQVDLEVGKEREAELKREDDFFKPVLDKGGRMERHENTALSAERIVRLILGNNPLPLHIQKELVDEGKAIPDTAAGEELNRELNAQIERHREEMRVLREDLEQAIKDKDEETRRELDVEIQRLQMKVEGLLDDSKRMASDYKLHIDEIKDTLRKEKARGHRQAKVLNRLRDGFFSRIAAYLDGVDL</sequence>
<accession>A0A9P6HJU5</accession>
<dbReference type="Pfam" id="PF01926">
    <property type="entry name" value="MMR_HSR1"/>
    <property type="match status" value="1"/>
</dbReference>
<dbReference type="Gene3D" id="3.40.50.300">
    <property type="entry name" value="P-loop containing nucleotide triphosphate hydrolases"/>
    <property type="match status" value="1"/>
</dbReference>
<name>A0A9P6HJU5_9AGAM</name>
<dbReference type="EMBL" id="WIUZ02000004">
    <property type="protein sequence ID" value="KAF9788713.1"/>
    <property type="molecule type" value="Genomic_DNA"/>
</dbReference>
<dbReference type="GO" id="GO:0005525">
    <property type="term" value="F:GTP binding"/>
    <property type="evidence" value="ECO:0007669"/>
    <property type="project" value="InterPro"/>
</dbReference>
<organism evidence="3 4">
    <name type="scientific">Thelephora terrestris</name>
    <dbReference type="NCBI Taxonomy" id="56493"/>
    <lineage>
        <taxon>Eukaryota</taxon>
        <taxon>Fungi</taxon>
        <taxon>Dikarya</taxon>
        <taxon>Basidiomycota</taxon>
        <taxon>Agaricomycotina</taxon>
        <taxon>Agaricomycetes</taxon>
        <taxon>Thelephorales</taxon>
        <taxon>Thelephoraceae</taxon>
        <taxon>Thelephora</taxon>
    </lineage>
</organism>
<dbReference type="InterPro" id="IPR006073">
    <property type="entry name" value="GTP-bd"/>
</dbReference>
<keyword evidence="3" id="KW-0378">Hydrolase</keyword>
<gene>
    <name evidence="3" type="ORF">BJ322DRAFT_1019197</name>
</gene>
<dbReference type="OrthoDB" id="8954335at2759"/>
<feature type="domain" description="G" evidence="2">
    <location>
        <begin position="1"/>
        <end position="59"/>
    </location>
</feature>
<protein>
    <submittedName>
        <fullName evidence="3">P-loop containing nucleoside triphosphate hydrolase protein</fullName>
    </submittedName>
</protein>
<reference evidence="3" key="2">
    <citation type="submission" date="2020-11" db="EMBL/GenBank/DDBJ databases">
        <authorList>
            <consortium name="DOE Joint Genome Institute"/>
            <person name="Kuo A."/>
            <person name="Miyauchi S."/>
            <person name="Kiss E."/>
            <person name="Drula E."/>
            <person name="Kohler A."/>
            <person name="Sanchez-Garcia M."/>
            <person name="Andreopoulos B."/>
            <person name="Barry K.W."/>
            <person name="Bonito G."/>
            <person name="Buee M."/>
            <person name="Carver A."/>
            <person name="Chen C."/>
            <person name="Cichocki N."/>
            <person name="Clum A."/>
            <person name="Culley D."/>
            <person name="Crous P.W."/>
            <person name="Fauchery L."/>
            <person name="Girlanda M."/>
            <person name="Hayes R."/>
            <person name="Keri Z."/>
            <person name="Labutti K."/>
            <person name="Lipzen A."/>
            <person name="Lombard V."/>
            <person name="Magnuson J."/>
            <person name="Maillard F."/>
            <person name="Morin E."/>
            <person name="Murat C."/>
            <person name="Nolan M."/>
            <person name="Ohm R."/>
            <person name="Pangilinan J."/>
            <person name="Pereira M."/>
            <person name="Perotto S."/>
            <person name="Peter M."/>
            <person name="Riley R."/>
            <person name="Sitrit Y."/>
            <person name="Stielow B."/>
            <person name="Szollosi G."/>
            <person name="Zifcakova L."/>
            <person name="Stursova M."/>
            <person name="Spatafora J.W."/>
            <person name="Tedersoo L."/>
            <person name="Vaario L.-M."/>
            <person name="Yamada A."/>
            <person name="Yan M."/>
            <person name="Wang P."/>
            <person name="Xu J."/>
            <person name="Bruns T."/>
            <person name="Baldrian P."/>
            <person name="Vilgalys R."/>
            <person name="Henrissat B."/>
            <person name="Grigoriev I.V."/>
            <person name="Hibbett D."/>
            <person name="Nagy L.G."/>
            <person name="Martin F.M."/>
        </authorList>
    </citation>
    <scope>NUCLEOTIDE SEQUENCE</scope>
    <source>
        <strain evidence="3">UH-Tt-Lm1</strain>
    </source>
</reference>
<dbReference type="AlphaFoldDB" id="A0A9P6HJU5"/>
<keyword evidence="4" id="KW-1185">Reference proteome</keyword>
<reference evidence="3" key="1">
    <citation type="journal article" date="2020" name="Nat. Commun.">
        <title>Large-scale genome sequencing of mycorrhizal fungi provides insights into the early evolution of symbiotic traits.</title>
        <authorList>
            <person name="Miyauchi S."/>
            <person name="Kiss E."/>
            <person name="Kuo A."/>
            <person name="Drula E."/>
            <person name="Kohler A."/>
            <person name="Sanchez-Garcia M."/>
            <person name="Morin E."/>
            <person name="Andreopoulos B."/>
            <person name="Barry K.W."/>
            <person name="Bonito G."/>
            <person name="Buee M."/>
            <person name="Carver A."/>
            <person name="Chen C."/>
            <person name="Cichocki N."/>
            <person name="Clum A."/>
            <person name="Culley D."/>
            <person name="Crous P.W."/>
            <person name="Fauchery L."/>
            <person name="Girlanda M."/>
            <person name="Hayes R.D."/>
            <person name="Keri Z."/>
            <person name="LaButti K."/>
            <person name="Lipzen A."/>
            <person name="Lombard V."/>
            <person name="Magnuson J."/>
            <person name="Maillard F."/>
            <person name="Murat C."/>
            <person name="Nolan M."/>
            <person name="Ohm R.A."/>
            <person name="Pangilinan J."/>
            <person name="Pereira M.F."/>
            <person name="Perotto S."/>
            <person name="Peter M."/>
            <person name="Pfister S."/>
            <person name="Riley R."/>
            <person name="Sitrit Y."/>
            <person name="Stielow J.B."/>
            <person name="Szollosi G."/>
            <person name="Zifcakova L."/>
            <person name="Stursova M."/>
            <person name="Spatafora J.W."/>
            <person name="Tedersoo L."/>
            <person name="Vaario L.M."/>
            <person name="Yamada A."/>
            <person name="Yan M."/>
            <person name="Wang P."/>
            <person name="Xu J."/>
            <person name="Bruns T."/>
            <person name="Baldrian P."/>
            <person name="Vilgalys R."/>
            <person name="Dunand C."/>
            <person name="Henrissat B."/>
            <person name="Grigoriev I.V."/>
            <person name="Hibbett D."/>
            <person name="Nagy L.G."/>
            <person name="Martin F.M."/>
        </authorList>
    </citation>
    <scope>NUCLEOTIDE SEQUENCE</scope>
    <source>
        <strain evidence="3">UH-Tt-Lm1</strain>
    </source>
</reference>
<dbReference type="InterPro" id="IPR027417">
    <property type="entry name" value="P-loop_NTPase"/>
</dbReference>
<proteinExistence type="predicted"/>
<evidence type="ECO:0000313" key="4">
    <source>
        <dbReference type="Proteomes" id="UP000736335"/>
    </source>
</evidence>
<dbReference type="Proteomes" id="UP000736335">
    <property type="component" value="Unassembled WGS sequence"/>
</dbReference>